<evidence type="ECO:0000313" key="2">
    <source>
        <dbReference type="Proteomes" id="UP000566819"/>
    </source>
</evidence>
<protein>
    <recommendedName>
        <fullName evidence="3">Exonuclease domain-containing protein</fullName>
    </recommendedName>
</protein>
<accession>A0A8H4REE0</accession>
<dbReference type="SUPFAM" id="SSF53098">
    <property type="entry name" value="Ribonuclease H-like"/>
    <property type="match status" value="1"/>
</dbReference>
<evidence type="ECO:0008006" key="3">
    <source>
        <dbReference type="Google" id="ProtNLM"/>
    </source>
</evidence>
<dbReference type="OrthoDB" id="5087660at2759"/>
<dbReference type="InterPro" id="IPR036397">
    <property type="entry name" value="RNaseH_sf"/>
</dbReference>
<name>A0A8H4REE0_9HELO</name>
<proteinExistence type="predicted"/>
<dbReference type="Gene3D" id="3.30.420.10">
    <property type="entry name" value="Ribonuclease H-like superfamily/Ribonuclease H"/>
    <property type="match status" value="1"/>
</dbReference>
<dbReference type="Proteomes" id="UP000566819">
    <property type="component" value="Unassembled WGS sequence"/>
</dbReference>
<keyword evidence="2" id="KW-1185">Reference proteome</keyword>
<dbReference type="GO" id="GO:0003676">
    <property type="term" value="F:nucleic acid binding"/>
    <property type="evidence" value="ECO:0007669"/>
    <property type="project" value="InterPro"/>
</dbReference>
<gene>
    <name evidence="1" type="ORF">G7Y89_g10982</name>
</gene>
<dbReference type="AlphaFoldDB" id="A0A8H4REE0"/>
<dbReference type="EMBL" id="JAAMPI010001015">
    <property type="protein sequence ID" value="KAF4627174.1"/>
    <property type="molecule type" value="Genomic_DNA"/>
</dbReference>
<organism evidence="1 2">
    <name type="scientific">Cudoniella acicularis</name>
    <dbReference type="NCBI Taxonomy" id="354080"/>
    <lineage>
        <taxon>Eukaryota</taxon>
        <taxon>Fungi</taxon>
        <taxon>Dikarya</taxon>
        <taxon>Ascomycota</taxon>
        <taxon>Pezizomycotina</taxon>
        <taxon>Leotiomycetes</taxon>
        <taxon>Helotiales</taxon>
        <taxon>Tricladiaceae</taxon>
        <taxon>Cudoniella</taxon>
    </lineage>
</organism>
<reference evidence="1 2" key="1">
    <citation type="submission" date="2020-03" db="EMBL/GenBank/DDBJ databases">
        <title>Draft Genome Sequence of Cudoniella acicularis.</title>
        <authorList>
            <person name="Buettner E."/>
            <person name="Kellner H."/>
        </authorList>
    </citation>
    <scope>NUCLEOTIDE SEQUENCE [LARGE SCALE GENOMIC DNA]</scope>
    <source>
        <strain evidence="1 2">DSM 108380</strain>
    </source>
</reference>
<dbReference type="InterPro" id="IPR012337">
    <property type="entry name" value="RNaseH-like_sf"/>
</dbReference>
<comment type="caution">
    <text evidence="1">The sequence shown here is derived from an EMBL/GenBank/DDBJ whole genome shotgun (WGS) entry which is preliminary data.</text>
</comment>
<sequence>MQLFEFINRSPSDVFIVDIETGFDGVVHEVGAVTLKGFVVVDTSVNYGMSLYDFYKLSQNDLSEDQQFRAFCTINKTYRPPNRSEMKGSTLREILEYLMKAGMTADSIWVEHSFGNFDYKRSRKWRQLILKHNLPLEQNVFSTLDLWRLLLPGLFSHQQSHLFSLLRLNDPAISGKRHISLPDTLMCREILRVAIDQFNLSMNQ</sequence>
<evidence type="ECO:0000313" key="1">
    <source>
        <dbReference type="EMBL" id="KAF4627174.1"/>
    </source>
</evidence>